<dbReference type="EMBL" id="BGZK01000219">
    <property type="protein sequence ID" value="GBP29394.1"/>
    <property type="molecule type" value="Genomic_DNA"/>
</dbReference>
<keyword evidence="3" id="KW-1185">Reference proteome</keyword>
<gene>
    <name evidence="2" type="ORF">EVAR_22767_1</name>
</gene>
<evidence type="ECO:0000256" key="1">
    <source>
        <dbReference type="SAM" id="MobiDB-lite"/>
    </source>
</evidence>
<accession>A0A4C1UUA7</accession>
<organism evidence="2 3">
    <name type="scientific">Eumeta variegata</name>
    <name type="common">Bagworm moth</name>
    <name type="synonym">Eumeta japonica</name>
    <dbReference type="NCBI Taxonomy" id="151549"/>
    <lineage>
        <taxon>Eukaryota</taxon>
        <taxon>Metazoa</taxon>
        <taxon>Ecdysozoa</taxon>
        <taxon>Arthropoda</taxon>
        <taxon>Hexapoda</taxon>
        <taxon>Insecta</taxon>
        <taxon>Pterygota</taxon>
        <taxon>Neoptera</taxon>
        <taxon>Endopterygota</taxon>
        <taxon>Lepidoptera</taxon>
        <taxon>Glossata</taxon>
        <taxon>Ditrysia</taxon>
        <taxon>Tineoidea</taxon>
        <taxon>Psychidae</taxon>
        <taxon>Oiketicinae</taxon>
        <taxon>Eumeta</taxon>
    </lineage>
</organism>
<dbReference type="AlphaFoldDB" id="A0A4C1UUA7"/>
<sequence length="85" mass="9768">MCPDEHIDPFLPKIVTALVTTAARIKQKARHAKYFQENKSLSKHNYLNELKQLSLSKSSTTSALPEHESSSRRQTRRDSYVNEPL</sequence>
<feature type="region of interest" description="Disordered" evidence="1">
    <location>
        <begin position="56"/>
        <end position="85"/>
    </location>
</feature>
<protein>
    <submittedName>
        <fullName evidence="2">Uncharacterized protein</fullName>
    </submittedName>
</protein>
<name>A0A4C1UUA7_EUMVA</name>
<evidence type="ECO:0000313" key="3">
    <source>
        <dbReference type="Proteomes" id="UP000299102"/>
    </source>
</evidence>
<comment type="caution">
    <text evidence="2">The sequence shown here is derived from an EMBL/GenBank/DDBJ whole genome shotgun (WGS) entry which is preliminary data.</text>
</comment>
<evidence type="ECO:0000313" key="2">
    <source>
        <dbReference type="EMBL" id="GBP29394.1"/>
    </source>
</evidence>
<reference evidence="2 3" key="1">
    <citation type="journal article" date="2019" name="Commun. Biol.">
        <title>The bagworm genome reveals a unique fibroin gene that provides high tensile strength.</title>
        <authorList>
            <person name="Kono N."/>
            <person name="Nakamura H."/>
            <person name="Ohtoshi R."/>
            <person name="Tomita M."/>
            <person name="Numata K."/>
            <person name="Arakawa K."/>
        </authorList>
    </citation>
    <scope>NUCLEOTIDE SEQUENCE [LARGE SCALE GENOMIC DNA]</scope>
</reference>
<dbReference type="Proteomes" id="UP000299102">
    <property type="component" value="Unassembled WGS sequence"/>
</dbReference>
<feature type="compositionally biased region" description="Basic and acidic residues" evidence="1">
    <location>
        <begin position="65"/>
        <end position="85"/>
    </location>
</feature>
<proteinExistence type="predicted"/>